<name>A0A6I6MQT4_9CAUL</name>
<gene>
    <name evidence="1" type="ORF">DSM104635_01970</name>
</gene>
<dbReference type="KEGG" id="tsv:DSM104635_01970"/>
<dbReference type="Proteomes" id="UP000431269">
    <property type="component" value="Chromosome"/>
</dbReference>
<proteinExistence type="predicted"/>
<keyword evidence="2" id="KW-1185">Reference proteome</keyword>
<protein>
    <submittedName>
        <fullName evidence="1">Uncharacterized protein</fullName>
    </submittedName>
</protein>
<evidence type="ECO:0000313" key="2">
    <source>
        <dbReference type="Proteomes" id="UP000431269"/>
    </source>
</evidence>
<dbReference type="AlphaFoldDB" id="A0A6I6MQT4"/>
<sequence>MVQQVGGADRVLQDQKVPKELRARFLEQMERFQRELNKHPPSDEPLLFTFGDFSVSGWSRGIEHTSENGEPIVILRVTDVFPY</sequence>
<organism evidence="1 2">
    <name type="scientific">Terricaulis silvestris</name>
    <dbReference type="NCBI Taxonomy" id="2686094"/>
    <lineage>
        <taxon>Bacteria</taxon>
        <taxon>Pseudomonadati</taxon>
        <taxon>Pseudomonadota</taxon>
        <taxon>Alphaproteobacteria</taxon>
        <taxon>Caulobacterales</taxon>
        <taxon>Caulobacteraceae</taxon>
        <taxon>Terricaulis</taxon>
    </lineage>
</organism>
<accession>A0A6I6MQT4</accession>
<dbReference type="EMBL" id="CP047045">
    <property type="protein sequence ID" value="QGZ95127.1"/>
    <property type="molecule type" value="Genomic_DNA"/>
</dbReference>
<reference evidence="2" key="1">
    <citation type="submission" date="2019-12" db="EMBL/GenBank/DDBJ databases">
        <title>Complete genome of Terracaulis silvestris 0127_4.</title>
        <authorList>
            <person name="Vieira S."/>
            <person name="Riedel T."/>
            <person name="Sproer C."/>
            <person name="Pascual J."/>
            <person name="Boedeker C."/>
            <person name="Overmann J."/>
        </authorList>
    </citation>
    <scope>NUCLEOTIDE SEQUENCE [LARGE SCALE GENOMIC DNA]</scope>
    <source>
        <strain evidence="2">0127_4</strain>
    </source>
</reference>
<evidence type="ECO:0000313" key="1">
    <source>
        <dbReference type="EMBL" id="QGZ95127.1"/>
    </source>
</evidence>